<sequence length="92" mass="10372">MQREHPSENSPEPAREFWVRVAIDGTARIVRVVARSPQDALRRFGQDLHRGGRLQYSTADGELVVEWGNVATLEVGPIVRVVRIVERPDGRS</sequence>
<evidence type="ECO:0000313" key="2">
    <source>
        <dbReference type="Proteomes" id="UP001500967"/>
    </source>
</evidence>
<organism evidence="1 2">
    <name type="scientific">Cryptosporangium japonicum</name>
    <dbReference type="NCBI Taxonomy" id="80872"/>
    <lineage>
        <taxon>Bacteria</taxon>
        <taxon>Bacillati</taxon>
        <taxon>Actinomycetota</taxon>
        <taxon>Actinomycetes</taxon>
        <taxon>Cryptosporangiales</taxon>
        <taxon>Cryptosporangiaceae</taxon>
        <taxon>Cryptosporangium</taxon>
    </lineage>
</organism>
<evidence type="ECO:0000313" key="1">
    <source>
        <dbReference type="EMBL" id="GAA0262869.1"/>
    </source>
</evidence>
<reference evidence="2" key="1">
    <citation type="journal article" date="2019" name="Int. J. Syst. Evol. Microbiol.">
        <title>The Global Catalogue of Microorganisms (GCM) 10K type strain sequencing project: providing services to taxonomists for standard genome sequencing and annotation.</title>
        <authorList>
            <consortium name="The Broad Institute Genomics Platform"/>
            <consortium name="The Broad Institute Genome Sequencing Center for Infectious Disease"/>
            <person name="Wu L."/>
            <person name="Ma J."/>
        </authorList>
    </citation>
    <scope>NUCLEOTIDE SEQUENCE [LARGE SCALE GENOMIC DNA]</scope>
    <source>
        <strain evidence="2">JCM 10425</strain>
    </source>
</reference>
<comment type="caution">
    <text evidence="1">The sequence shown here is derived from an EMBL/GenBank/DDBJ whole genome shotgun (WGS) entry which is preliminary data.</text>
</comment>
<proteinExistence type="predicted"/>
<name>A0ABP3EGL6_9ACTN</name>
<dbReference type="Proteomes" id="UP001500967">
    <property type="component" value="Unassembled WGS sequence"/>
</dbReference>
<accession>A0ABP3EGL6</accession>
<dbReference type="EMBL" id="BAAAGX010000022">
    <property type="protein sequence ID" value="GAA0262869.1"/>
    <property type="molecule type" value="Genomic_DNA"/>
</dbReference>
<dbReference type="RefSeq" id="WP_344651904.1">
    <property type="nucleotide sequence ID" value="NZ_BAAAGX010000022.1"/>
</dbReference>
<keyword evidence="2" id="KW-1185">Reference proteome</keyword>
<gene>
    <name evidence="1" type="ORF">GCM10009539_55940</name>
</gene>
<protein>
    <submittedName>
        <fullName evidence="1">Uncharacterized protein</fullName>
    </submittedName>
</protein>